<dbReference type="InterPro" id="IPR003171">
    <property type="entry name" value="Mehydrof_redctse-like"/>
</dbReference>
<keyword evidence="9" id="KW-1185">Reference proteome</keyword>
<evidence type="ECO:0000313" key="8">
    <source>
        <dbReference type="EMBL" id="GMI50600.1"/>
    </source>
</evidence>
<evidence type="ECO:0000256" key="1">
    <source>
        <dbReference type="ARBA" id="ARBA00001974"/>
    </source>
</evidence>
<sequence>MAGTQELFISLGDYQPNAALDPQQTTLALAKGLENLFERIDRMKSLDPLFVDVTWGAGGSTQTSTLSIASYAQQYCGLDVLMHMTCTNLTRGQVRHALLLAKEAGVHNVLALRGDAGKGQNRWEAVEGGLGNATELVRFIREEFGDYFGIAVAGHPEGHVEGGGIEQDLVYLQEKIAAGADFVITQFFYDAAVFTSYVARCRAAGVLVPIIPGIMPIQSYASFSRMTEFCKTKVAASVHEELGPVRDDDEAVKAKGVKLAAGMCRQLLEEGACEGDWDEFPNGRWGDSRSPAFGELSDSHFYRFTLGNVEDRKAMLGDAPTSLPDVYQVFSDYVEGKLPLLPWCESSLQPESLTIQGELARLNRAGFLTINSQPAVNGGSSADPVFGWGGAGGFVYQKAYVECFCSPENLNKLMVAAEKKESLFVHAVSVSGDEQVLGMGNSGVAALTWGVFPGKEVVQPTVFDPVLFCGAWADEAFSLWQTMWQNLYEEDSVSFDLIDTIHDTFFLVAIIDNDFIKGDSLWECLMEVGGVREGEA</sequence>
<gene>
    <name evidence="8" type="ORF">TeGR_g2394</name>
</gene>
<accession>A0ABQ6N8L8</accession>
<dbReference type="PANTHER" id="PTHR45754">
    <property type="entry name" value="METHYLENETETRAHYDROFOLATE REDUCTASE"/>
    <property type="match status" value="1"/>
</dbReference>
<comment type="caution">
    <text evidence="8">The sequence shown here is derived from an EMBL/GenBank/DDBJ whole genome shotgun (WGS) entry which is preliminary data.</text>
</comment>
<organism evidence="8 9">
    <name type="scientific">Tetraparma gracilis</name>
    <dbReference type="NCBI Taxonomy" id="2962635"/>
    <lineage>
        <taxon>Eukaryota</taxon>
        <taxon>Sar</taxon>
        <taxon>Stramenopiles</taxon>
        <taxon>Ochrophyta</taxon>
        <taxon>Bolidophyceae</taxon>
        <taxon>Parmales</taxon>
        <taxon>Triparmaceae</taxon>
        <taxon>Tetraparma</taxon>
    </lineage>
</organism>
<comment type="cofactor">
    <cofactor evidence="1">
        <name>FAD</name>
        <dbReference type="ChEBI" id="CHEBI:57692"/>
    </cofactor>
</comment>
<dbReference type="Gene3D" id="3.20.20.220">
    <property type="match status" value="1"/>
</dbReference>
<evidence type="ECO:0000256" key="4">
    <source>
        <dbReference type="ARBA" id="ARBA00022630"/>
    </source>
</evidence>
<keyword evidence="5" id="KW-0274">FAD</keyword>
<name>A0ABQ6N8L8_9STRA</name>
<dbReference type="InterPro" id="IPR029041">
    <property type="entry name" value="FAD-linked_oxidoreductase-like"/>
</dbReference>
<evidence type="ECO:0000256" key="6">
    <source>
        <dbReference type="ARBA" id="ARBA00023002"/>
    </source>
</evidence>
<keyword evidence="6" id="KW-0560">Oxidoreductase</keyword>
<dbReference type="PANTHER" id="PTHR45754:SF3">
    <property type="entry name" value="METHYLENETETRAHYDROFOLATE REDUCTASE (NADPH)"/>
    <property type="match status" value="1"/>
</dbReference>
<proteinExistence type="inferred from homology"/>
<evidence type="ECO:0000256" key="2">
    <source>
        <dbReference type="ARBA" id="ARBA00004777"/>
    </source>
</evidence>
<dbReference type="InterPro" id="IPR053806">
    <property type="entry name" value="MTHFR_C"/>
</dbReference>
<evidence type="ECO:0000313" key="9">
    <source>
        <dbReference type="Proteomes" id="UP001165060"/>
    </source>
</evidence>
<dbReference type="CDD" id="cd00537">
    <property type="entry name" value="MTHFR"/>
    <property type="match status" value="1"/>
</dbReference>
<dbReference type="EMBL" id="BRYB01006509">
    <property type="protein sequence ID" value="GMI50600.1"/>
    <property type="molecule type" value="Genomic_DNA"/>
</dbReference>
<comment type="similarity">
    <text evidence="3">Belongs to the methylenetetrahydrofolate reductase family.</text>
</comment>
<evidence type="ECO:0000256" key="3">
    <source>
        <dbReference type="ARBA" id="ARBA00006743"/>
    </source>
</evidence>
<dbReference type="InterPro" id="IPR004621">
    <property type="entry name" value="Fadh2_euk"/>
</dbReference>
<protein>
    <recommendedName>
        <fullName evidence="7">MTHFR SAM-binding regulatory domain-containing protein</fullName>
    </recommendedName>
</protein>
<dbReference type="Proteomes" id="UP001165060">
    <property type="component" value="Unassembled WGS sequence"/>
</dbReference>
<dbReference type="SUPFAM" id="SSF51730">
    <property type="entry name" value="FAD-linked oxidoreductase"/>
    <property type="match status" value="1"/>
</dbReference>
<dbReference type="Pfam" id="PF21895">
    <property type="entry name" value="MTHFR_C"/>
    <property type="match status" value="1"/>
</dbReference>
<evidence type="ECO:0000259" key="7">
    <source>
        <dbReference type="Pfam" id="PF21895"/>
    </source>
</evidence>
<reference evidence="8 9" key="1">
    <citation type="journal article" date="2023" name="Commun. Biol.">
        <title>Genome analysis of Parmales, the sister group of diatoms, reveals the evolutionary specialization of diatoms from phago-mixotrophs to photoautotrophs.</title>
        <authorList>
            <person name="Ban H."/>
            <person name="Sato S."/>
            <person name="Yoshikawa S."/>
            <person name="Yamada K."/>
            <person name="Nakamura Y."/>
            <person name="Ichinomiya M."/>
            <person name="Sato N."/>
            <person name="Blanc-Mathieu R."/>
            <person name="Endo H."/>
            <person name="Kuwata A."/>
            <person name="Ogata H."/>
        </authorList>
    </citation>
    <scope>NUCLEOTIDE SEQUENCE [LARGE SCALE GENOMIC DNA]</scope>
</reference>
<evidence type="ECO:0000256" key="5">
    <source>
        <dbReference type="ARBA" id="ARBA00022827"/>
    </source>
</evidence>
<comment type="pathway">
    <text evidence="2">One-carbon metabolism; tetrahydrofolate interconversion.</text>
</comment>
<feature type="domain" description="MTHFR SAM-binding regulatory" evidence="7">
    <location>
        <begin position="276"/>
        <end position="526"/>
    </location>
</feature>
<dbReference type="NCBIfam" id="TIGR00677">
    <property type="entry name" value="fadh2_euk"/>
    <property type="match status" value="1"/>
</dbReference>
<dbReference type="Pfam" id="PF02219">
    <property type="entry name" value="MTHFR"/>
    <property type="match status" value="1"/>
</dbReference>
<keyword evidence="4" id="KW-0285">Flavoprotein</keyword>